<keyword evidence="12" id="KW-0732">Signal</keyword>
<proteinExistence type="inferred from homology"/>
<comment type="similarity">
    <text evidence="3 11">Belongs to the PIGM family.</text>
</comment>
<dbReference type="Proteomes" id="UP001180020">
    <property type="component" value="Unassembled WGS sequence"/>
</dbReference>
<dbReference type="GO" id="GO:0006506">
    <property type="term" value="P:GPI anchor biosynthetic process"/>
    <property type="evidence" value="ECO:0007669"/>
    <property type="project" value="UniProtKB-KW"/>
</dbReference>
<feature type="chain" id="PRO_5043631129" description="GPI mannosyltransferase 1" evidence="12">
    <location>
        <begin position="17"/>
        <end position="433"/>
    </location>
</feature>
<dbReference type="GO" id="GO:0005789">
    <property type="term" value="C:endoplasmic reticulum membrane"/>
    <property type="evidence" value="ECO:0007669"/>
    <property type="project" value="UniProtKB-SubCell"/>
</dbReference>
<keyword evidence="9 11" id="KW-1133">Transmembrane helix</keyword>
<evidence type="ECO:0000256" key="12">
    <source>
        <dbReference type="SAM" id="SignalP"/>
    </source>
</evidence>
<evidence type="ECO:0000256" key="5">
    <source>
        <dbReference type="ARBA" id="ARBA00022676"/>
    </source>
</evidence>
<keyword evidence="14" id="KW-1185">Reference proteome</keyword>
<gene>
    <name evidence="13" type="primary">PIGM</name>
    <name evidence="13" type="ORF">QJS10_CPB11g01599</name>
</gene>
<feature type="transmembrane region" description="Helical" evidence="11">
    <location>
        <begin position="223"/>
        <end position="243"/>
    </location>
</feature>
<evidence type="ECO:0000313" key="14">
    <source>
        <dbReference type="Proteomes" id="UP001180020"/>
    </source>
</evidence>
<dbReference type="AlphaFoldDB" id="A0AAV9DRY3"/>
<evidence type="ECO:0000256" key="3">
    <source>
        <dbReference type="ARBA" id="ARBA00011071"/>
    </source>
</evidence>
<comment type="pathway">
    <text evidence="2 11">Glycolipid biosynthesis; glycosylphosphatidylinositol-anchor biosynthesis.</text>
</comment>
<keyword evidence="8 11" id="KW-0256">Endoplasmic reticulum</keyword>
<evidence type="ECO:0000256" key="4">
    <source>
        <dbReference type="ARBA" id="ARBA00022502"/>
    </source>
</evidence>
<keyword evidence="6 11" id="KW-0808">Transferase</keyword>
<evidence type="ECO:0000256" key="6">
    <source>
        <dbReference type="ARBA" id="ARBA00022679"/>
    </source>
</evidence>
<dbReference type="EMBL" id="JAUJYO010000011">
    <property type="protein sequence ID" value="KAK1303987.1"/>
    <property type="molecule type" value="Genomic_DNA"/>
</dbReference>
<keyword evidence="5 11" id="KW-0328">Glycosyltransferase</keyword>
<feature type="transmembrane region" description="Helical" evidence="11">
    <location>
        <begin position="353"/>
        <end position="372"/>
    </location>
</feature>
<comment type="subcellular location">
    <subcellularLocation>
        <location evidence="1 11">Endoplasmic reticulum membrane</location>
        <topology evidence="1 11">Multi-pass membrane protein</topology>
    </subcellularLocation>
</comment>
<dbReference type="PANTHER" id="PTHR12886">
    <property type="entry name" value="PIG-M MANNOSYLTRANSFERASE"/>
    <property type="match status" value="1"/>
</dbReference>
<dbReference type="GO" id="GO:1990529">
    <property type="term" value="C:glycosylphosphatidylinositol-mannosyltransferase I complex"/>
    <property type="evidence" value="ECO:0007669"/>
    <property type="project" value="TreeGrafter"/>
</dbReference>
<keyword evidence="7 11" id="KW-0812">Transmembrane</keyword>
<evidence type="ECO:0000256" key="10">
    <source>
        <dbReference type="ARBA" id="ARBA00023136"/>
    </source>
</evidence>
<dbReference type="Pfam" id="PF05007">
    <property type="entry name" value="Mannosyl_trans"/>
    <property type="match status" value="1"/>
</dbReference>
<dbReference type="GO" id="GO:0004376">
    <property type="term" value="F:GPI mannosyltransferase activity"/>
    <property type="evidence" value="ECO:0007669"/>
    <property type="project" value="InterPro"/>
</dbReference>
<feature type="transmembrane region" description="Helical" evidence="11">
    <location>
        <begin position="378"/>
        <end position="400"/>
    </location>
</feature>
<feature type="signal peptide" evidence="12">
    <location>
        <begin position="1"/>
        <end position="16"/>
    </location>
</feature>
<organism evidence="13 14">
    <name type="scientific">Acorus calamus</name>
    <name type="common">Sweet flag</name>
    <dbReference type="NCBI Taxonomy" id="4465"/>
    <lineage>
        <taxon>Eukaryota</taxon>
        <taxon>Viridiplantae</taxon>
        <taxon>Streptophyta</taxon>
        <taxon>Embryophyta</taxon>
        <taxon>Tracheophyta</taxon>
        <taxon>Spermatophyta</taxon>
        <taxon>Magnoliopsida</taxon>
        <taxon>Liliopsida</taxon>
        <taxon>Acoraceae</taxon>
        <taxon>Acorus</taxon>
    </lineage>
</organism>
<evidence type="ECO:0000256" key="1">
    <source>
        <dbReference type="ARBA" id="ARBA00004477"/>
    </source>
</evidence>
<dbReference type="PANTHER" id="PTHR12886:SF0">
    <property type="entry name" value="GPI MANNOSYLTRANSFERASE 1"/>
    <property type="match status" value="1"/>
</dbReference>
<evidence type="ECO:0000256" key="9">
    <source>
        <dbReference type="ARBA" id="ARBA00022989"/>
    </source>
</evidence>
<reference evidence="13" key="2">
    <citation type="submission" date="2023-06" db="EMBL/GenBank/DDBJ databases">
        <authorList>
            <person name="Ma L."/>
            <person name="Liu K.-W."/>
            <person name="Li Z."/>
            <person name="Hsiao Y.-Y."/>
            <person name="Qi Y."/>
            <person name="Fu T."/>
            <person name="Tang G."/>
            <person name="Zhang D."/>
            <person name="Sun W.-H."/>
            <person name="Liu D.-K."/>
            <person name="Li Y."/>
            <person name="Chen G.-Z."/>
            <person name="Liu X.-D."/>
            <person name="Liao X.-Y."/>
            <person name="Jiang Y.-T."/>
            <person name="Yu X."/>
            <person name="Hao Y."/>
            <person name="Huang J."/>
            <person name="Zhao X.-W."/>
            <person name="Ke S."/>
            <person name="Chen Y.-Y."/>
            <person name="Wu W.-L."/>
            <person name="Hsu J.-L."/>
            <person name="Lin Y.-F."/>
            <person name="Huang M.-D."/>
            <person name="Li C.-Y."/>
            <person name="Huang L."/>
            <person name="Wang Z.-W."/>
            <person name="Zhao X."/>
            <person name="Zhong W.-Y."/>
            <person name="Peng D.-H."/>
            <person name="Ahmad S."/>
            <person name="Lan S."/>
            <person name="Zhang J.-S."/>
            <person name="Tsai W.-C."/>
            <person name="Van De Peer Y."/>
            <person name="Liu Z.-J."/>
        </authorList>
    </citation>
    <scope>NUCLEOTIDE SEQUENCE</scope>
    <source>
        <strain evidence="13">CP</strain>
        <tissue evidence="13">Leaves</tissue>
    </source>
</reference>
<feature type="transmembrane region" description="Helical" evidence="11">
    <location>
        <begin position="316"/>
        <end position="341"/>
    </location>
</feature>
<comment type="function">
    <text evidence="11">Catalytic subunit of the glycosylphosphatidylinositol-mannosyltransferase I complex which catalyzes the transfer of the first mannose, via an alpha-1,4 bond from a dolichol-phosphate-mannose (Dol-P-Man) to the glucosaminyl acyl phosphatidylinositol (GlcN-(acyl)PI) intermediate to generate alpha-D-Man-(1-&gt;4)-alpha-D-GlcN-(1-&gt;6)-(1-radyl,2-acyl-sn-glycero-3-phospho)-2-acyl-inositol and participates in the sixth step of the glycosylphosphatidylinositol-anchor biosynthesis.</text>
</comment>
<accession>A0AAV9DRY3</accession>
<evidence type="ECO:0000256" key="8">
    <source>
        <dbReference type="ARBA" id="ARBA00022824"/>
    </source>
</evidence>
<name>A0AAV9DRY3_ACOCL</name>
<feature type="transmembrane region" description="Helical" evidence="11">
    <location>
        <begin position="161"/>
        <end position="180"/>
    </location>
</feature>
<comment type="caution">
    <text evidence="13">The sequence shown here is derived from an EMBL/GenBank/DDBJ whole genome shotgun (WGS) entry which is preliminary data.</text>
</comment>
<reference evidence="13" key="1">
    <citation type="journal article" date="2023" name="Nat. Commun.">
        <title>Diploid and tetraploid genomes of Acorus and the evolution of monocots.</title>
        <authorList>
            <person name="Ma L."/>
            <person name="Liu K.W."/>
            <person name="Li Z."/>
            <person name="Hsiao Y.Y."/>
            <person name="Qi Y."/>
            <person name="Fu T."/>
            <person name="Tang G.D."/>
            <person name="Zhang D."/>
            <person name="Sun W.H."/>
            <person name="Liu D.K."/>
            <person name="Li Y."/>
            <person name="Chen G.Z."/>
            <person name="Liu X.D."/>
            <person name="Liao X.Y."/>
            <person name="Jiang Y.T."/>
            <person name="Yu X."/>
            <person name="Hao Y."/>
            <person name="Huang J."/>
            <person name="Zhao X.W."/>
            <person name="Ke S."/>
            <person name="Chen Y.Y."/>
            <person name="Wu W.L."/>
            <person name="Hsu J.L."/>
            <person name="Lin Y.F."/>
            <person name="Huang M.D."/>
            <person name="Li C.Y."/>
            <person name="Huang L."/>
            <person name="Wang Z.W."/>
            <person name="Zhao X."/>
            <person name="Zhong W.Y."/>
            <person name="Peng D.H."/>
            <person name="Ahmad S."/>
            <person name="Lan S."/>
            <person name="Zhang J.S."/>
            <person name="Tsai W.C."/>
            <person name="Van de Peer Y."/>
            <person name="Liu Z.J."/>
        </authorList>
    </citation>
    <scope>NUCLEOTIDE SEQUENCE</scope>
    <source>
        <strain evidence="13">CP</strain>
    </source>
</reference>
<comment type="caution">
    <text evidence="11">Lacks conserved residue(s) required for the propagation of feature annotation.</text>
</comment>
<sequence>MMLLSGVLRLALIVYGEWQDAHMEVRYTDVDYLVFSDAAALVAMKKSPFGRSTYRYSPILAYLLVPNSVVHPSWGKLIFSAADLLVGVFINSILKLRGVPEHLRIFSVASWLFNPFTFTIGTRGNCEPIVCAVVLWIIICLMKGKILQAAFWYGFVVHFRIYPIIYSLPILLVLSADNFQPDRKPVLMSWGQKQQKSSRSSIKRTIKILVSVILNFATRQRILFAFFSGAIFFLWTGLFFYLYGWEFLNEALLYHLTRTDPRHNFSIYFYHVYLHHELGFSVLEKLVSFFPQLAVQLVLVFRFAEDLPFCLFLQTVAFVAFNKVITAQYFVWFFCLLPIILPWSNMKLRWEGLISLLLWMGAQIHWLMWGYLLEFKGLNVFIPLWFASILFLFSNTWVLIKVIRCHRFSPVFQKVSESNYIKSRKINNNEGLH</sequence>
<evidence type="ECO:0000256" key="7">
    <source>
        <dbReference type="ARBA" id="ARBA00022692"/>
    </source>
</evidence>
<dbReference type="EC" id="2.4.1.-" evidence="11"/>
<evidence type="ECO:0000256" key="11">
    <source>
        <dbReference type="RuleBase" id="RU365064"/>
    </source>
</evidence>
<dbReference type="InterPro" id="IPR007704">
    <property type="entry name" value="PIG-M"/>
</dbReference>
<evidence type="ECO:0000313" key="13">
    <source>
        <dbReference type="EMBL" id="KAK1303987.1"/>
    </source>
</evidence>
<evidence type="ECO:0000256" key="2">
    <source>
        <dbReference type="ARBA" id="ARBA00004687"/>
    </source>
</evidence>
<dbReference type="GO" id="GO:0051751">
    <property type="term" value="F:alpha-1,4-mannosyltransferase activity"/>
    <property type="evidence" value="ECO:0007669"/>
    <property type="project" value="InterPro"/>
</dbReference>
<keyword evidence="4 11" id="KW-0337">GPI-anchor biosynthesis</keyword>
<protein>
    <recommendedName>
        <fullName evidence="11">GPI mannosyltransferase 1</fullName>
        <ecNumber evidence="11">2.4.1.-</ecNumber>
    </recommendedName>
    <alternativeName>
        <fullName evidence="11">GPI mannosyltransferase I</fullName>
    </alternativeName>
</protein>
<keyword evidence="10 11" id="KW-0472">Membrane</keyword>